<evidence type="ECO:0000313" key="2">
    <source>
        <dbReference type="Proteomes" id="UP000256805"/>
    </source>
</evidence>
<accession>A0A375J5X6</accession>
<dbReference type="EMBL" id="OVTA01000037">
    <property type="protein sequence ID" value="SPS00072.1"/>
    <property type="molecule type" value="Genomic_DNA"/>
</dbReference>
<dbReference type="Proteomes" id="UP000256805">
    <property type="component" value="Unassembled WGS sequence"/>
</dbReference>
<reference evidence="1 2" key="1">
    <citation type="submission" date="2018-01" db="EMBL/GenBank/DDBJ databases">
        <authorList>
            <person name="Gaut B.S."/>
            <person name="Morton B.R."/>
            <person name="Clegg M.T."/>
            <person name="Duvall M.R."/>
        </authorList>
    </citation>
    <scope>NUCLEOTIDE SEQUENCE [LARGE SCALE GENOMIC DNA]</scope>
    <source>
        <strain evidence="1">Cupriavidus taiwanensis cmp 52</strain>
    </source>
</reference>
<proteinExistence type="predicted"/>
<name>A0A375J5X6_9BURK</name>
<organism evidence="1 2">
    <name type="scientific">Cupriavidus taiwanensis</name>
    <dbReference type="NCBI Taxonomy" id="164546"/>
    <lineage>
        <taxon>Bacteria</taxon>
        <taxon>Pseudomonadati</taxon>
        <taxon>Pseudomonadota</taxon>
        <taxon>Betaproteobacteria</taxon>
        <taxon>Burkholderiales</taxon>
        <taxon>Burkholderiaceae</taxon>
        <taxon>Cupriavidus</taxon>
    </lineage>
</organism>
<sequence>MLCIKPQCHSTANVNQPIAR</sequence>
<dbReference type="AlphaFoldDB" id="A0A375J5X6"/>
<evidence type="ECO:0000313" key="1">
    <source>
        <dbReference type="EMBL" id="SPS00072.1"/>
    </source>
</evidence>
<gene>
    <name evidence="1" type="ORF">CBM2634_B140084</name>
</gene>
<protein>
    <submittedName>
        <fullName evidence="1">Uncharacterized protein</fullName>
    </submittedName>
</protein>